<dbReference type="InterPro" id="IPR050351">
    <property type="entry name" value="BphY/WalK/GraS-like"/>
</dbReference>
<dbReference type="InterPro" id="IPR003594">
    <property type="entry name" value="HATPase_dom"/>
</dbReference>
<dbReference type="EC" id="2.7.13.3" evidence="2"/>
<proteinExistence type="predicted"/>
<evidence type="ECO:0000256" key="3">
    <source>
        <dbReference type="ARBA" id="ARBA00022553"/>
    </source>
</evidence>
<dbReference type="PANTHER" id="PTHR45453:SF1">
    <property type="entry name" value="PHOSPHATE REGULON SENSOR PROTEIN PHOR"/>
    <property type="match status" value="1"/>
</dbReference>
<dbReference type="SUPFAM" id="SSF47384">
    <property type="entry name" value="Homodimeric domain of signal transducing histidine kinase"/>
    <property type="match status" value="1"/>
</dbReference>
<dbReference type="EMBL" id="DRIE01000077">
    <property type="protein sequence ID" value="HEC57148.1"/>
    <property type="molecule type" value="Genomic_DNA"/>
</dbReference>
<comment type="catalytic activity">
    <reaction evidence="1">
        <text>ATP + protein L-histidine = ADP + protein N-phospho-L-histidine.</text>
        <dbReference type="EC" id="2.7.13.3"/>
    </reaction>
</comment>
<dbReference type="PROSITE" id="PS50109">
    <property type="entry name" value="HIS_KIN"/>
    <property type="match status" value="1"/>
</dbReference>
<evidence type="ECO:0000256" key="5">
    <source>
        <dbReference type="ARBA" id="ARBA00022777"/>
    </source>
</evidence>
<dbReference type="InterPro" id="IPR036890">
    <property type="entry name" value="HATPase_C_sf"/>
</dbReference>
<reference evidence="9" key="1">
    <citation type="journal article" date="2020" name="mSystems">
        <title>Genome- and Community-Level Interaction Insights into Carbon Utilization and Element Cycling Functions of Hydrothermarchaeota in Hydrothermal Sediment.</title>
        <authorList>
            <person name="Zhou Z."/>
            <person name="Liu Y."/>
            <person name="Xu W."/>
            <person name="Pan J."/>
            <person name="Luo Z.H."/>
            <person name="Li M."/>
        </authorList>
    </citation>
    <scope>NUCLEOTIDE SEQUENCE [LARGE SCALE GENOMIC DNA]</scope>
    <source>
        <strain evidence="9">HyVt-386</strain>
    </source>
</reference>
<dbReference type="SMART" id="SM00387">
    <property type="entry name" value="HATPase_c"/>
    <property type="match status" value="1"/>
</dbReference>
<organism evidence="9">
    <name type="scientific">Candidatus Syntropharchaeum butanivorans</name>
    <dbReference type="NCBI Taxonomy" id="1839936"/>
    <lineage>
        <taxon>Archaea</taxon>
        <taxon>Methanobacteriati</taxon>
        <taxon>Methanobacteriota</taxon>
        <taxon>Stenosarchaea group</taxon>
        <taxon>Methanomicrobia</taxon>
        <taxon>Methanosarcinales</taxon>
        <taxon>ANME-2 cluster</taxon>
        <taxon>Candidatus Syntropharchaeum</taxon>
    </lineage>
</organism>
<feature type="transmembrane region" description="Helical" evidence="7">
    <location>
        <begin position="201"/>
        <end position="221"/>
    </location>
</feature>
<dbReference type="PANTHER" id="PTHR45453">
    <property type="entry name" value="PHOSPHATE REGULON SENSOR PROTEIN PHOR"/>
    <property type="match status" value="1"/>
</dbReference>
<evidence type="ECO:0000256" key="4">
    <source>
        <dbReference type="ARBA" id="ARBA00022679"/>
    </source>
</evidence>
<dbReference type="Proteomes" id="UP000885936">
    <property type="component" value="Unassembled WGS sequence"/>
</dbReference>
<keyword evidence="4" id="KW-0808">Transferase</keyword>
<dbReference type="Pfam" id="PF02518">
    <property type="entry name" value="HATPase_c"/>
    <property type="match status" value="1"/>
</dbReference>
<keyword evidence="3" id="KW-0597">Phosphoprotein</keyword>
<dbReference type="GO" id="GO:0005886">
    <property type="term" value="C:plasma membrane"/>
    <property type="evidence" value="ECO:0007669"/>
    <property type="project" value="TreeGrafter"/>
</dbReference>
<evidence type="ECO:0000256" key="1">
    <source>
        <dbReference type="ARBA" id="ARBA00000085"/>
    </source>
</evidence>
<keyword evidence="7" id="KW-1133">Transmembrane helix</keyword>
<keyword evidence="6" id="KW-0902">Two-component regulatory system</keyword>
<feature type="transmembrane region" description="Helical" evidence="7">
    <location>
        <begin position="137"/>
        <end position="156"/>
    </location>
</feature>
<gene>
    <name evidence="9" type="ORF">ENI32_04600</name>
</gene>
<comment type="caution">
    <text evidence="9">The sequence shown here is derived from an EMBL/GenBank/DDBJ whole genome shotgun (WGS) entry which is preliminary data.</text>
</comment>
<keyword evidence="7" id="KW-0472">Membrane</keyword>
<sequence>MSGWGLDCRSQNGLLSFIEAISGSRTTRKEGAYSMSGYREGIVEMFERDHKIINEAITTKQLVIVGLFCIIIALELLFKIPLLYPVSVICALWLLSTLIYPLMRRVNATVRISYINFGYFVLELALLTMIIHFLGSVVWIGAIFYLIAVIYANVVFSWRAGVIVAIASAIFYLILFLLESHGIIPHYELFTLDPAFAGDKIGVVTLISIGTGVFLLGVYAVKTFERVIREEGQMAEERRAIISLLNHDLKNYLTLISGYHGLYNQQDDPRLARAHAKIEENIKKIDETLTAAGLYSKIRDPSFEMKVEMVDLTRLMRDTIEKTLEDFPSNDQSVSFEADDTFRLRGDSFLLAACFENLIRNAMTYGGGRLDISIKDEGETYRIEFRDYGDGIPDGMKERIFERLESGKKVEGMKGTGVGLALVKKIVKMHDGDVWVEDNPEGGAIFVVRLKKDGGVLNR</sequence>
<feature type="transmembrane region" description="Helical" evidence="7">
    <location>
        <begin position="84"/>
        <end position="102"/>
    </location>
</feature>
<dbReference type="GO" id="GO:0016036">
    <property type="term" value="P:cellular response to phosphate starvation"/>
    <property type="evidence" value="ECO:0007669"/>
    <property type="project" value="TreeGrafter"/>
</dbReference>
<feature type="transmembrane region" description="Helical" evidence="7">
    <location>
        <begin position="163"/>
        <end position="181"/>
    </location>
</feature>
<evidence type="ECO:0000256" key="7">
    <source>
        <dbReference type="SAM" id="Phobius"/>
    </source>
</evidence>
<dbReference type="InterPro" id="IPR036097">
    <property type="entry name" value="HisK_dim/P_sf"/>
</dbReference>
<protein>
    <recommendedName>
        <fullName evidence="2">histidine kinase</fullName>
        <ecNumber evidence="2">2.7.13.3</ecNumber>
    </recommendedName>
</protein>
<accession>A0A7J2S122</accession>
<keyword evidence="5 9" id="KW-0418">Kinase</keyword>
<dbReference type="PRINTS" id="PR00344">
    <property type="entry name" value="BCTRLSENSOR"/>
</dbReference>
<evidence type="ECO:0000259" key="8">
    <source>
        <dbReference type="PROSITE" id="PS50109"/>
    </source>
</evidence>
<evidence type="ECO:0000256" key="2">
    <source>
        <dbReference type="ARBA" id="ARBA00012438"/>
    </source>
</evidence>
<evidence type="ECO:0000313" key="9">
    <source>
        <dbReference type="EMBL" id="HEC57148.1"/>
    </source>
</evidence>
<dbReference type="SUPFAM" id="SSF55874">
    <property type="entry name" value="ATPase domain of HSP90 chaperone/DNA topoisomerase II/histidine kinase"/>
    <property type="match status" value="1"/>
</dbReference>
<feature type="domain" description="Histidine kinase" evidence="8">
    <location>
        <begin position="244"/>
        <end position="454"/>
    </location>
</feature>
<evidence type="ECO:0000256" key="6">
    <source>
        <dbReference type="ARBA" id="ARBA00023012"/>
    </source>
</evidence>
<dbReference type="GO" id="GO:0000155">
    <property type="term" value="F:phosphorelay sensor kinase activity"/>
    <property type="evidence" value="ECO:0007669"/>
    <property type="project" value="InterPro"/>
</dbReference>
<feature type="transmembrane region" description="Helical" evidence="7">
    <location>
        <begin position="114"/>
        <end position="131"/>
    </location>
</feature>
<name>A0A7J2S122_9EURY</name>
<dbReference type="AlphaFoldDB" id="A0A7J2S122"/>
<keyword evidence="7" id="KW-0812">Transmembrane</keyword>
<dbReference type="InterPro" id="IPR005467">
    <property type="entry name" value="His_kinase_dom"/>
</dbReference>
<dbReference type="InterPro" id="IPR004358">
    <property type="entry name" value="Sig_transdc_His_kin-like_C"/>
</dbReference>
<dbReference type="Gene3D" id="3.30.565.10">
    <property type="entry name" value="Histidine kinase-like ATPase, C-terminal domain"/>
    <property type="match status" value="1"/>
</dbReference>
<dbReference type="GO" id="GO:0004721">
    <property type="term" value="F:phosphoprotein phosphatase activity"/>
    <property type="evidence" value="ECO:0007669"/>
    <property type="project" value="TreeGrafter"/>
</dbReference>
<dbReference type="CDD" id="cd00075">
    <property type="entry name" value="HATPase"/>
    <property type="match status" value="1"/>
</dbReference>
<feature type="transmembrane region" description="Helical" evidence="7">
    <location>
        <begin position="61"/>
        <end position="78"/>
    </location>
</feature>